<gene>
    <name evidence="2" type="ORF">FJT64_014721</name>
</gene>
<proteinExistence type="predicted"/>
<sequence length="149" mass="15643">MSRRPLVPLLALAALLALPSACQALKCYLCVSPISTMSKLTGISDKFTMLSLLKESASTVPSCAAFDETQDKFKMTCSKGYNGCIKLDVNGTTAARYCVKESVSGCLKHTSGVEGCACTTDYCNSAGLSTPALLLLLPAALLAAIHTRQ</sequence>
<keyword evidence="1" id="KW-0732">Signal</keyword>
<evidence type="ECO:0000256" key="1">
    <source>
        <dbReference type="SAM" id="SignalP"/>
    </source>
</evidence>
<evidence type="ECO:0008006" key="4">
    <source>
        <dbReference type="Google" id="ProtNLM"/>
    </source>
</evidence>
<protein>
    <recommendedName>
        <fullName evidence="4">Protein sleepless</fullName>
    </recommendedName>
</protein>
<evidence type="ECO:0000313" key="2">
    <source>
        <dbReference type="EMBL" id="KAF0286785.1"/>
    </source>
</evidence>
<organism evidence="2 3">
    <name type="scientific">Amphibalanus amphitrite</name>
    <name type="common">Striped barnacle</name>
    <name type="synonym">Balanus amphitrite</name>
    <dbReference type="NCBI Taxonomy" id="1232801"/>
    <lineage>
        <taxon>Eukaryota</taxon>
        <taxon>Metazoa</taxon>
        <taxon>Ecdysozoa</taxon>
        <taxon>Arthropoda</taxon>
        <taxon>Crustacea</taxon>
        <taxon>Multicrustacea</taxon>
        <taxon>Cirripedia</taxon>
        <taxon>Thoracica</taxon>
        <taxon>Thoracicalcarea</taxon>
        <taxon>Balanomorpha</taxon>
        <taxon>Balanoidea</taxon>
        <taxon>Balanidae</taxon>
        <taxon>Amphibalaninae</taxon>
        <taxon>Amphibalanus</taxon>
    </lineage>
</organism>
<dbReference type="EMBL" id="VIIS01002228">
    <property type="protein sequence ID" value="KAF0286785.1"/>
    <property type="molecule type" value="Genomic_DNA"/>
</dbReference>
<dbReference type="Proteomes" id="UP000440578">
    <property type="component" value="Unassembled WGS sequence"/>
</dbReference>
<accession>A0A6A4UZJ4</accession>
<comment type="caution">
    <text evidence="2">The sequence shown here is derived from an EMBL/GenBank/DDBJ whole genome shotgun (WGS) entry which is preliminary data.</text>
</comment>
<evidence type="ECO:0000313" key="3">
    <source>
        <dbReference type="Proteomes" id="UP000440578"/>
    </source>
</evidence>
<keyword evidence="3" id="KW-1185">Reference proteome</keyword>
<feature type="signal peptide" evidence="1">
    <location>
        <begin position="1"/>
        <end position="24"/>
    </location>
</feature>
<dbReference type="AlphaFoldDB" id="A0A6A4UZJ4"/>
<feature type="chain" id="PRO_5025439565" description="Protein sleepless" evidence="1">
    <location>
        <begin position="25"/>
        <end position="149"/>
    </location>
</feature>
<reference evidence="2 3" key="1">
    <citation type="submission" date="2019-07" db="EMBL/GenBank/DDBJ databases">
        <title>Draft genome assembly of a fouling barnacle, Amphibalanus amphitrite (Darwin, 1854): The first reference genome for Thecostraca.</title>
        <authorList>
            <person name="Kim W."/>
        </authorList>
    </citation>
    <scope>NUCLEOTIDE SEQUENCE [LARGE SCALE GENOMIC DNA]</scope>
    <source>
        <strain evidence="2">SNU_AA5</strain>
        <tissue evidence="2">Soma without cirri and trophi</tissue>
    </source>
</reference>
<name>A0A6A4UZJ4_AMPAM</name>